<keyword evidence="3" id="KW-1185">Reference proteome</keyword>
<dbReference type="AlphaFoldDB" id="A0AAX4PJS1"/>
<dbReference type="EMBL" id="CP151516">
    <property type="protein sequence ID" value="WZN66652.1"/>
    <property type="molecule type" value="Genomic_DNA"/>
</dbReference>
<evidence type="ECO:0008006" key="4">
    <source>
        <dbReference type="Google" id="ProtNLM"/>
    </source>
</evidence>
<dbReference type="PANTHER" id="PTHR40861">
    <property type="entry name" value="DUF2183 DOMAIN-CONTAINING PROTEIN"/>
    <property type="match status" value="1"/>
</dbReference>
<feature type="compositionally biased region" description="Basic and acidic residues" evidence="1">
    <location>
        <begin position="331"/>
        <end position="344"/>
    </location>
</feature>
<reference evidence="2 3" key="1">
    <citation type="submission" date="2024-03" db="EMBL/GenBank/DDBJ databases">
        <title>Complete genome sequence of the green alga Chloropicon roscoffensis RCC1871.</title>
        <authorList>
            <person name="Lemieux C."/>
            <person name="Pombert J.-F."/>
            <person name="Otis C."/>
            <person name="Turmel M."/>
        </authorList>
    </citation>
    <scope>NUCLEOTIDE SEQUENCE [LARGE SCALE GENOMIC DNA]</scope>
    <source>
        <strain evidence="2 3">RCC1871</strain>
    </source>
</reference>
<accession>A0AAX4PJS1</accession>
<proteinExistence type="predicted"/>
<feature type="region of interest" description="Disordered" evidence="1">
    <location>
        <begin position="288"/>
        <end position="361"/>
    </location>
</feature>
<evidence type="ECO:0000313" key="2">
    <source>
        <dbReference type="EMBL" id="WZN66652.1"/>
    </source>
</evidence>
<evidence type="ECO:0000313" key="3">
    <source>
        <dbReference type="Proteomes" id="UP001472866"/>
    </source>
</evidence>
<dbReference type="PANTHER" id="PTHR40861:SF1">
    <property type="entry name" value="PHOSPHATIDATE PHOSPHATASE APP1 CATALYTIC DOMAIN-CONTAINING PROTEIN"/>
    <property type="match status" value="1"/>
</dbReference>
<feature type="compositionally biased region" description="Low complexity" evidence="1">
    <location>
        <begin position="292"/>
        <end position="305"/>
    </location>
</feature>
<feature type="compositionally biased region" description="Polar residues" evidence="1">
    <location>
        <begin position="564"/>
        <end position="575"/>
    </location>
</feature>
<dbReference type="Proteomes" id="UP001472866">
    <property type="component" value="Chromosome 16"/>
</dbReference>
<sequence>MESTTSLSDVAPVSVEMDQSQSNAAASSAWFGLGADSLGWQQEAFNELLLLLSSRSHSRKQRALIHDRIAQLLTDCTGEELDAILLSSDLSVFIKLSTMQTMSVVRNRLSEVSIGCKAQLLQEFNTARRYKNIIHFNFWAQFVREIFHTTKGLQLTVLKNAIDSSGSWKNLFNLIYEEFNIIGGKDLRDEILQHIKREAAHVRRTNAIATAAQAGSSGPQAKPRIKIISDLDDTVWCSGGKFPAGCDRTYPAHSFYPGIFALYKEVTIGYEAALTELNAFAQPAAMAGGLDAPSASASASNFSPTLSPPPSPGGSLNSSRQDVLMRYSRTPQRDHRQPGRRYECQEEPASGGNLVRSSAFGQPTVECDGDETLESAFKKLSSKAGRPVASMHVSPAGALGGNGAADGSSLQDHSLVMLSARPGVKAAKGFFESMMYRKFIKLKEQGYFNTMPTLLPGSLIAGTKATIMGFAGKFAKCVNVDNRIVWKEVAHKKYKDMVKYMELYPEYDFLFFGDDGQGDVQVAINAIKNPKLAVMGPGPRLSDVFIHRVLRPDALKSRPDIHSPTPQDAAQGRLGSSRSLTDIAGLQKAFRLFSTRHERRHKDQIHQYINTIDAAIVMHERDYISLEGLYHVTLQSCMDLLRLLRRGVYQHKTWRKEHGQALIDQYQASVDHANTILPNHMQLDDLPALSSVGIEQEIKAGASLKDLFYNSSSRSLK</sequence>
<organism evidence="2 3">
    <name type="scientific">Chloropicon roscoffensis</name>
    <dbReference type="NCBI Taxonomy" id="1461544"/>
    <lineage>
        <taxon>Eukaryota</taxon>
        <taxon>Viridiplantae</taxon>
        <taxon>Chlorophyta</taxon>
        <taxon>Chloropicophyceae</taxon>
        <taxon>Chloropicales</taxon>
        <taxon>Chloropicaceae</taxon>
        <taxon>Chloropicon</taxon>
    </lineage>
</organism>
<gene>
    <name evidence="2" type="ORF">HKI87_16g82210</name>
</gene>
<feature type="region of interest" description="Disordered" evidence="1">
    <location>
        <begin position="556"/>
        <end position="575"/>
    </location>
</feature>
<name>A0AAX4PJS1_9CHLO</name>
<protein>
    <recommendedName>
        <fullName evidence="4">Phosphatidate phosphatase APP1 catalytic domain-containing protein</fullName>
    </recommendedName>
</protein>
<evidence type="ECO:0000256" key="1">
    <source>
        <dbReference type="SAM" id="MobiDB-lite"/>
    </source>
</evidence>